<dbReference type="GO" id="GO:0005634">
    <property type="term" value="C:nucleus"/>
    <property type="evidence" value="ECO:0007669"/>
    <property type="project" value="TreeGrafter"/>
</dbReference>
<name>A0A177WA73_BATDL</name>
<reference evidence="2 3" key="2">
    <citation type="submission" date="2016-05" db="EMBL/GenBank/DDBJ databases">
        <title>Lineage-specific infection strategies underlie the spectrum of fungal disease in amphibians.</title>
        <authorList>
            <person name="Cuomo C.A."/>
            <person name="Farrer R.A."/>
            <person name="James T."/>
            <person name="Longcore J."/>
            <person name="Birren B."/>
        </authorList>
    </citation>
    <scope>NUCLEOTIDE SEQUENCE [LARGE SCALE GENOMIC DNA]</scope>
    <source>
        <strain evidence="2 3">JEL423</strain>
    </source>
</reference>
<dbReference type="PROSITE" id="PS51184">
    <property type="entry name" value="JMJC"/>
    <property type="match status" value="1"/>
</dbReference>
<dbReference type="Gene3D" id="2.60.120.650">
    <property type="entry name" value="Cupin"/>
    <property type="match status" value="1"/>
</dbReference>
<dbReference type="Pfam" id="PF13621">
    <property type="entry name" value="Cupin_8"/>
    <property type="match status" value="1"/>
</dbReference>
<evidence type="ECO:0000313" key="3">
    <source>
        <dbReference type="Proteomes" id="UP000077115"/>
    </source>
</evidence>
<dbReference type="PANTHER" id="PTHR12480">
    <property type="entry name" value="ARGININE DEMETHYLASE AND LYSYL-HYDROXYLASE JMJD"/>
    <property type="match status" value="1"/>
</dbReference>
<proteinExistence type="predicted"/>
<dbReference type="PANTHER" id="PTHR12480:SF21">
    <property type="entry name" value="JMJC DOMAIN-CONTAINING PROTEIN 8"/>
    <property type="match status" value="1"/>
</dbReference>
<evidence type="ECO:0000313" key="2">
    <source>
        <dbReference type="EMBL" id="OAJ36676.1"/>
    </source>
</evidence>
<dbReference type="eggNOG" id="KOG2130">
    <property type="taxonomic scope" value="Eukaryota"/>
</dbReference>
<dbReference type="SUPFAM" id="SSF51197">
    <property type="entry name" value="Clavaminate synthase-like"/>
    <property type="match status" value="1"/>
</dbReference>
<protein>
    <recommendedName>
        <fullName evidence="1">JmjC domain-containing protein</fullName>
    </recommendedName>
</protein>
<dbReference type="STRING" id="403673.A0A177WA73"/>
<accession>A0A177WA73</accession>
<dbReference type="VEuPathDB" id="FungiDB:BDEG_20826"/>
<reference evidence="2 3" key="1">
    <citation type="submission" date="2006-10" db="EMBL/GenBank/DDBJ databases">
        <title>The Genome Sequence of Batrachochytrium dendrobatidis JEL423.</title>
        <authorList>
            <consortium name="The Broad Institute Genome Sequencing Platform"/>
            <person name="Birren B."/>
            <person name="Lander E."/>
            <person name="Galagan J."/>
            <person name="Cuomo C."/>
            <person name="Devon K."/>
            <person name="Jaffe D."/>
            <person name="Butler J."/>
            <person name="Alvarez P."/>
            <person name="Gnerre S."/>
            <person name="Grabherr M."/>
            <person name="Kleber M."/>
            <person name="Mauceli E."/>
            <person name="Brockman W."/>
            <person name="Young S."/>
            <person name="LaButti K."/>
            <person name="Sykes S."/>
            <person name="DeCaprio D."/>
            <person name="Crawford M."/>
            <person name="Koehrsen M."/>
            <person name="Engels R."/>
            <person name="Montgomery P."/>
            <person name="Pearson M."/>
            <person name="Howarth C."/>
            <person name="Larson L."/>
            <person name="White J."/>
            <person name="O'Leary S."/>
            <person name="Kodira C."/>
            <person name="Zeng Q."/>
            <person name="Yandava C."/>
            <person name="Alvarado L."/>
            <person name="Longcore J."/>
            <person name="James T."/>
        </authorList>
    </citation>
    <scope>NUCLEOTIDE SEQUENCE [LARGE SCALE GENOMIC DNA]</scope>
    <source>
        <strain evidence="2 3">JEL423</strain>
    </source>
</reference>
<dbReference type="EMBL" id="DS022300">
    <property type="protein sequence ID" value="OAJ36676.1"/>
    <property type="molecule type" value="Genomic_DNA"/>
</dbReference>
<dbReference type="InterPro" id="IPR036047">
    <property type="entry name" value="F-box-like_dom_sf"/>
</dbReference>
<gene>
    <name evidence="2" type="ORF">BDEG_20826</name>
</gene>
<dbReference type="AlphaFoldDB" id="A0A177WA73"/>
<feature type="domain" description="JmjC" evidence="1">
    <location>
        <begin position="288"/>
        <end position="400"/>
    </location>
</feature>
<dbReference type="InterPro" id="IPR050910">
    <property type="entry name" value="JMJD6_ArgDemeth/LysHydrox"/>
</dbReference>
<organism evidence="2 3">
    <name type="scientific">Batrachochytrium dendrobatidis (strain JEL423)</name>
    <dbReference type="NCBI Taxonomy" id="403673"/>
    <lineage>
        <taxon>Eukaryota</taxon>
        <taxon>Fungi</taxon>
        <taxon>Fungi incertae sedis</taxon>
        <taxon>Chytridiomycota</taxon>
        <taxon>Chytridiomycota incertae sedis</taxon>
        <taxon>Chytridiomycetes</taxon>
        <taxon>Rhizophydiales</taxon>
        <taxon>Rhizophydiales incertae sedis</taxon>
        <taxon>Batrachochytrium</taxon>
    </lineage>
</organism>
<dbReference type="SUPFAM" id="SSF81383">
    <property type="entry name" value="F-box domain"/>
    <property type="match status" value="1"/>
</dbReference>
<evidence type="ECO:0000259" key="1">
    <source>
        <dbReference type="PROSITE" id="PS51184"/>
    </source>
</evidence>
<dbReference type="Proteomes" id="UP000077115">
    <property type="component" value="Unassembled WGS sequence"/>
</dbReference>
<dbReference type="InterPro" id="IPR041667">
    <property type="entry name" value="Cupin_8"/>
</dbReference>
<dbReference type="OrthoDB" id="424465at2759"/>
<dbReference type="GO" id="GO:0000987">
    <property type="term" value="F:cis-regulatory region sequence-specific DNA binding"/>
    <property type="evidence" value="ECO:0007669"/>
    <property type="project" value="TreeGrafter"/>
</dbReference>
<sequence length="400" mass="45001">MVAEKRSTPDTTADAQAKRIATSHTLGTSAAFTSKASVYRHESRPNPFGIRPLGNMLLDGGSFTTRNSGLGAFSGLDDHLLLELIATAFSCAHPCSIETMFTATEGDRALNRLAQTSRAWYCLVSNDGVWRQRTISRFGGNFKYMNSWRDTFKYTILVNQFRLSDFIPDQPLRVSGMYSDLLYTSWRCATVPLDHLCGIGIDNISRRNNLSLSDFLQEYAKPNLPVILTDVVREWPAFKKWSTDFFMDHHGSKTFKAEAVDISFANYAEYARHAQEEAPLYLFDKGFTNDTFLSADYVVPKYFSQDLFQVLGDNRPDYRWLIIGPARSGSTFHIDPNSTSAWNAVITGAKKWILYPPECIPPGVFPSKDGSNVTSPVSLAEWFMNYYQEIHSSAGAKQEK</sequence>
<dbReference type="InterPro" id="IPR003347">
    <property type="entry name" value="JmjC_dom"/>
</dbReference>